<evidence type="ECO:0000256" key="2">
    <source>
        <dbReference type="SAM" id="Phobius"/>
    </source>
</evidence>
<feature type="compositionally biased region" description="Low complexity" evidence="1">
    <location>
        <begin position="1436"/>
        <end position="1464"/>
    </location>
</feature>
<evidence type="ECO:0000313" key="3">
    <source>
        <dbReference type="EMBL" id="GFR51562.1"/>
    </source>
</evidence>
<keyword evidence="2" id="KW-1133">Transmembrane helix</keyword>
<feature type="region of interest" description="Disordered" evidence="1">
    <location>
        <begin position="331"/>
        <end position="372"/>
    </location>
</feature>
<evidence type="ECO:0000313" key="4">
    <source>
        <dbReference type="Proteomes" id="UP001054857"/>
    </source>
</evidence>
<dbReference type="EMBL" id="BMAR01000051">
    <property type="protein sequence ID" value="GFR51562.1"/>
    <property type="molecule type" value="Genomic_DNA"/>
</dbReference>
<feature type="region of interest" description="Disordered" evidence="1">
    <location>
        <begin position="390"/>
        <end position="413"/>
    </location>
</feature>
<protein>
    <submittedName>
        <fullName evidence="3">Uncharacterized protein</fullName>
    </submittedName>
</protein>
<feature type="region of interest" description="Disordered" evidence="1">
    <location>
        <begin position="623"/>
        <end position="645"/>
    </location>
</feature>
<keyword evidence="2" id="KW-0812">Transmembrane</keyword>
<feature type="transmembrane region" description="Helical" evidence="2">
    <location>
        <begin position="1830"/>
        <end position="1848"/>
    </location>
</feature>
<feature type="region of interest" description="Disordered" evidence="1">
    <location>
        <begin position="1951"/>
        <end position="1984"/>
    </location>
</feature>
<keyword evidence="2" id="KW-0472">Membrane</keyword>
<name>A0AAD3HST0_9CHLO</name>
<feature type="compositionally biased region" description="Polar residues" evidence="1">
    <location>
        <begin position="341"/>
        <end position="352"/>
    </location>
</feature>
<feature type="compositionally biased region" description="Polar residues" evidence="1">
    <location>
        <begin position="397"/>
        <end position="413"/>
    </location>
</feature>
<feature type="region of interest" description="Disordered" evidence="1">
    <location>
        <begin position="1"/>
        <end position="74"/>
    </location>
</feature>
<feature type="transmembrane region" description="Helical" evidence="2">
    <location>
        <begin position="1643"/>
        <end position="1664"/>
    </location>
</feature>
<comment type="caution">
    <text evidence="3">The sequence shown here is derived from an EMBL/GenBank/DDBJ whole genome shotgun (WGS) entry which is preliminary data.</text>
</comment>
<feature type="transmembrane region" description="Helical" evidence="2">
    <location>
        <begin position="1774"/>
        <end position="1794"/>
    </location>
</feature>
<gene>
    <name evidence="3" type="ORF">Agub_g13982</name>
</gene>
<feature type="region of interest" description="Disordered" evidence="1">
    <location>
        <begin position="1135"/>
        <end position="1154"/>
    </location>
</feature>
<feature type="compositionally biased region" description="Gly residues" evidence="1">
    <location>
        <begin position="1465"/>
        <end position="1484"/>
    </location>
</feature>
<dbReference type="Proteomes" id="UP001054857">
    <property type="component" value="Unassembled WGS sequence"/>
</dbReference>
<feature type="region of interest" description="Disordered" evidence="1">
    <location>
        <begin position="1436"/>
        <end position="1488"/>
    </location>
</feature>
<feature type="compositionally biased region" description="Polar residues" evidence="1">
    <location>
        <begin position="1135"/>
        <end position="1144"/>
    </location>
</feature>
<reference evidence="3 4" key="1">
    <citation type="journal article" date="2021" name="Sci. Rep.">
        <title>Genome sequencing of the multicellular alga Astrephomene provides insights into convergent evolution of germ-soma differentiation.</title>
        <authorList>
            <person name="Yamashita S."/>
            <person name="Yamamoto K."/>
            <person name="Matsuzaki R."/>
            <person name="Suzuki S."/>
            <person name="Yamaguchi H."/>
            <person name="Hirooka S."/>
            <person name="Minakuchi Y."/>
            <person name="Miyagishima S."/>
            <person name="Kawachi M."/>
            <person name="Toyoda A."/>
            <person name="Nozaki H."/>
        </authorList>
    </citation>
    <scope>NUCLEOTIDE SEQUENCE [LARGE SCALE GENOMIC DNA]</scope>
    <source>
        <strain evidence="3 4">NIES-4017</strain>
    </source>
</reference>
<proteinExistence type="predicted"/>
<keyword evidence="4" id="KW-1185">Reference proteome</keyword>
<accession>A0AAD3HST0</accession>
<evidence type="ECO:0000256" key="1">
    <source>
        <dbReference type="SAM" id="MobiDB-lite"/>
    </source>
</evidence>
<feature type="region of interest" description="Disordered" evidence="1">
    <location>
        <begin position="684"/>
        <end position="706"/>
    </location>
</feature>
<sequence>MSKTLMATEPVGIVSSRLDRGHEVPRPKHAHSVERSCDLRFRFDQEPDQRKGQPSPEQHAALGSSYERCKPSDHSYPAYTRRTLSAPANNGCSGYAGASKVRSGAATPNGGSSALLTGPRMHDIYLKIEGPHLGDLPEDFSSRLQHFLTDTLHMPALHVAVEQGCVQLLVTLLEVSRGTGLVGPSATRLRRRFFTGGNAPDASQLPARLLAFVRGVLPEGAAPGHVTVLHNEQSYELGAAAVHPNDEGLMMEEEAPAGTGEETEACGSGTGGDLGVRTFIRGPAGASGSGCATSAAAVAGAAGPSTPSLRFHHQHLVQPLDPLNETWGSSAVSPKVAGGSAVTQTSPRTNRFTHPIASESGRRSPLPAAAATATAASAKGRVDALCSEAPAAAAGHTSPSTLHHGTGSTLSQGHLQHHSQANHLVPGAALVRDGFMGNARGASASAGGRMAVVDPRLLQCGTHVNEGLLYEQRQQQQLQPSASAEPPVRPCLTIPGRDATPSSLNLRGDASMWLSDARELGASSCGAGVTSLRPIAAVTPIDPRVLGEERQVSNRQMQQHEQQHLACAANAATATNIWGAAALTANLRVVGGAAAAAASGPTEDSGMAAAMVTFTQHQDNPALAAATSAGARPVPPAAAQVNGGGIDGTGGGVGAWAPVLPLSQQPVTAPGGATVGRLQQREPANDPATLQPHPQPGFSPTSRAASSIRARMGRLHLTGGSNHSSNLSWGVDALEALTRPPMPPPQFTAAGSRPAASLASPLAAREPWWPKAVELLSPAVVIWPAPTAANSGGGLAPESTAAAGAGSVTVGGDIGGGNDGVSLLMRCPDLIVRTNVQRSLGFEVGSGRSYGAEGGGGGDIDKALGPGAERGSSAAMYSGHISQLVAWCRTGTIPVVQLDDSLEKCTRARLLMPPPSGAAGSPTSGGDGACAANASPSTAVNSSTGSFTIPATHLVYVAWRRGRALGPARPVLLLPPGMEDIASELVVLSQLPSLATSYQAFLADVGLWLEAVHAVTAATGFGSRSPALFQRPSLHNSTSTQSARNASVMSFSSAGATAATSGSFAAAAGAAAAVADLPMGRSRGDGPAFGARRAVSAPPLPAQTAAPAGACGDATAVAQAPVEAFASPFLTNASPATQAQHTGGPSSAIQSPSPSPSAVCPTAVSCRNILNTSAGASTCSSDSGERLVRVAEDVLNLGCDLLAYSVACGAVATARLLLNMLIIHGPCIQSLPMLAASSGASVASGSTASAFIAVTNSTTHAVGAAAAGMFASPERTATPRLPDVDSGSPLPMLQQHQRQRRTMRAILESCRTGNDAGHTLLHLAIMSRSLPMLQLLVVEWPQQLGLPLSDLNRLDCSGRAPADYLPAEGAGEDGNSGSFAAIAAVLLRGLGPPSTAPAEPLSPSLRSLWGLQVSRDAGSGCVDVPWRAAATAGLGTSTSAAGTSPPGRPSPGAAAASSVSSEGVAGPGGYGGLHNPDGGGGGSRGAVPVDLAAETTSPSLRLLQALSHGRAGNPSHAGGYSGGGGGALVFEAAANAPGVILPGNGSTVSVGAVTVAGEIGLERPGFPAILASGDAEGQGLSAETADNTAVVLPSPLTTARLSGPLTAAPSTTTALSSPCTEMPAAVAAPQVDDRERWLQRRPLWAALMLLLGSMQALVVMLSAMPRARALPPTASLLALPGALLWLPSIALLLAAATAAAVGLLLPSRCRGAAPWLPAAITSAGRAVACILTLAAETQLPYRLAASAAVGATRSELEPVGLTAAALMRRTGGRYAFGVQAALWMLLMTLAPIAVEMVQPTVRTALLLSEYGMPLLYVLAYTESTATVLTWLPYAAFNVVSGGAFVLLLQTHGSRLASDIYNASTSATTDSATTATATVTGATAISPFADWEHSGTSRASGTRLGGAMAMAMAAAAAPSVGSSHATATESLSGGVAATTAPMHTTHPVDTRVASSTLTHSQPAQQRLQQQQQQQQEGQCNQPGQVASLPGSVRQGMFRMFGVPLSEGAATQTTRAAAE</sequence>
<organism evidence="3 4">
    <name type="scientific">Astrephomene gubernaculifera</name>
    <dbReference type="NCBI Taxonomy" id="47775"/>
    <lineage>
        <taxon>Eukaryota</taxon>
        <taxon>Viridiplantae</taxon>
        <taxon>Chlorophyta</taxon>
        <taxon>core chlorophytes</taxon>
        <taxon>Chlorophyceae</taxon>
        <taxon>CS clade</taxon>
        <taxon>Chlamydomonadales</taxon>
        <taxon>Astrephomenaceae</taxon>
        <taxon>Astrephomene</taxon>
    </lineage>
</organism>
<feature type="compositionally biased region" description="Low complexity" evidence="1">
    <location>
        <begin position="1960"/>
        <end position="1983"/>
    </location>
</feature>
<feature type="transmembrane region" description="Helical" evidence="2">
    <location>
        <begin position="1684"/>
        <end position="1705"/>
    </location>
</feature>
<feature type="compositionally biased region" description="Basic and acidic residues" evidence="1">
    <location>
        <begin position="17"/>
        <end position="51"/>
    </location>
</feature>